<dbReference type="InterPro" id="IPR038726">
    <property type="entry name" value="PDDEXK_AddAB-type"/>
</dbReference>
<dbReference type="SUPFAM" id="SSF52540">
    <property type="entry name" value="P-loop containing nucleoside triphosphate hydrolases"/>
    <property type="match status" value="1"/>
</dbReference>
<organism evidence="19 20">
    <name type="scientific">Actinomyces weissii</name>
    <dbReference type="NCBI Taxonomy" id="675090"/>
    <lineage>
        <taxon>Bacteria</taxon>
        <taxon>Bacillati</taxon>
        <taxon>Actinomycetota</taxon>
        <taxon>Actinomycetes</taxon>
        <taxon>Actinomycetales</taxon>
        <taxon>Actinomycetaceae</taxon>
        <taxon>Actinomyces</taxon>
    </lineage>
</organism>
<dbReference type="InterPro" id="IPR027417">
    <property type="entry name" value="P-loop_NTPase"/>
</dbReference>
<dbReference type="Gene3D" id="3.90.320.10">
    <property type="match status" value="1"/>
</dbReference>
<proteinExistence type="inferred from homology"/>
<dbReference type="EMBL" id="CP066802">
    <property type="protein sequence ID" value="QQM66874.1"/>
    <property type="molecule type" value="Genomic_DNA"/>
</dbReference>
<evidence type="ECO:0000256" key="15">
    <source>
        <dbReference type="PROSITE-ProRule" id="PRU00560"/>
    </source>
</evidence>
<evidence type="ECO:0000256" key="4">
    <source>
        <dbReference type="ARBA" id="ARBA00022763"/>
    </source>
</evidence>
<evidence type="ECO:0000256" key="5">
    <source>
        <dbReference type="ARBA" id="ARBA00022801"/>
    </source>
</evidence>
<evidence type="ECO:0000256" key="12">
    <source>
        <dbReference type="ARBA" id="ARBA00034617"/>
    </source>
</evidence>
<evidence type="ECO:0000256" key="2">
    <source>
        <dbReference type="ARBA" id="ARBA00022722"/>
    </source>
</evidence>
<dbReference type="Pfam" id="PF12705">
    <property type="entry name" value="PDDEXK_1"/>
    <property type="match status" value="1"/>
</dbReference>
<feature type="domain" description="UvrD-like helicase C-terminal" evidence="18">
    <location>
        <begin position="386"/>
        <end position="785"/>
    </location>
</feature>
<dbReference type="RefSeq" id="WP_200274996.1">
    <property type="nucleotide sequence ID" value="NZ_CP066802.1"/>
</dbReference>
<keyword evidence="11" id="KW-0413">Isomerase</keyword>
<keyword evidence="20" id="KW-1185">Reference proteome</keyword>
<dbReference type="InterPro" id="IPR013986">
    <property type="entry name" value="DExx_box_DNA_helicase_dom_sf"/>
</dbReference>
<dbReference type="GO" id="GO:0000725">
    <property type="term" value="P:recombinational repair"/>
    <property type="evidence" value="ECO:0007669"/>
    <property type="project" value="TreeGrafter"/>
</dbReference>
<dbReference type="InterPro" id="IPR000212">
    <property type="entry name" value="DNA_helicase_UvrD/REP"/>
</dbReference>
<evidence type="ECO:0000313" key="19">
    <source>
        <dbReference type="EMBL" id="QQM66874.1"/>
    </source>
</evidence>
<dbReference type="GO" id="GO:0003677">
    <property type="term" value="F:DNA binding"/>
    <property type="evidence" value="ECO:0007669"/>
    <property type="project" value="UniProtKB-KW"/>
</dbReference>
<dbReference type="InterPro" id="IPR011604">
    <property type="entry name" value="PDDEXK-like_dom_sf"/>
</dbReference>
<dbReference type="GO" id="GO:0043138">
    <property type="term" value="F:3'-5' DNA helicase activity"/>
    <property type="evidence" value="ECO:0007669"/>
    <property type="project" value="UniProtKB-EC"/>
</dbReference>
<protein>
    <recommendedName>
        <fullName evidence="13">DNA 3'-5' helicase</fullName>
        <ecNumber evidence="13">5.6.2.4</ecNumber>
    </recommendedName>
</protein>
<keyword evidence="6 15" id="KW-0347">Helicase</keyword>
<evidence type="ECO:0000256" key="14">
    <source>
        <dbReference type="ARBA" id="ARBA00048988"/>
    </source>
</evidence>
<dbReference type="GO" id="GO:0004527">
    <property type="term" value="F:exonuclease activity"/>
    <property type="evidence" value="ECO:0007669"/>
    <property type="project" value="UniProtKB-KW"/>
</dbReference>
<dbReference type="Gene3D" id="1.10.486.10">
    <property type="entry name" value="PCRA, domain 4"/>
    <property type="match status" value="1"/>
</dbReference>
<keyword evidence="7" id="KW-0269">Exonuclease</keyword>
<name>A0A7T7M8Y3_9ACTO</name>
<keyword evidence="9" id="KW-0238">DNA-binding</keyword>
<evidence type="ECO:0000259" key="18">
    <source>
        <dbReference type="PROSITE" id="PS51217"/>
    </source>
</evidence>
<reference evidence="19 20" key="1">
    <citation type="submission" date="2020-12" db="EMBL/GenBank/DDBJ databases">
        <authorList>
            <person name="Zhou J."/>
        </authorList>
    </citation>
    <scope>NUCLEOTIDE SEQUENCE [LARGE SCALE GENOMIC DNA]</scope>
    <source>
        <strain evidence="19 20">CCUG 61299</strain>
    </source>
</reference>
<dbReference type="Proteomes" id="UP000595895">
    <property type="component" value="Chromosome"/>
</dbReference>
<feature type="region of interest" description="Disordered" evidence="16">
    <location>
        <begin position="630"/>
        <end position="658"/>
    </location>
</feature>
<dbReference type="PROSITE" id="PS51198">
    <property type="entry name" value="UVRD_HELICASE_ATP_BIND"/>
    <property type="match status" value="1"/>
</dbReference>
<gene>
    <name evidence="19" type="ORF">JG540_07345</name>
</gene>
<keyword evidence="8 15" id="KW-0067">ATP-binding</keyword>
<feature type="region of interest" description="Disordered" evidence="16">
    <location>
        <begin position="693"/>
        <end position="712"/>
    </location>
</feature>
<dbReference type="InterPro" id="IPR014016">
    <property type="entry name" value="UvrD-like_ATP-bd"/>
</dbReference>
<evidence type="ECO:0000256" key="9">
    <source>
        <dbReference type="ARBA" id="ARBA00023125"/>
    </source>
</evidence>
<dbReference type="GO" id="GO:0033202">
    <property type="term" value="C:DNA helicase complex"/>
    <property type="evidence" value="ECO:0007669"/>
    <property type="project" value="TreeGrafter"/>
</dbReference>
<evidence type="ECO:0000256" key="6">
    <source>
        <dbReference type="ARBA" id="ARBA00022806"/>
    </source>
</evidence>
<dbReference type="Gene3D" id="3.40.50.300">
    <property type="entry name" value="P-loop containing nucleotide triphosphate hydrolases"/>
    <property type="match status" value="3"/>
</dbReference>
<keyword evidence="4" id="KW-0227">DNA damage</keyword>
<evidence type="ECO:0000256" key="13">
    <source>
        <dbReference type="ARBA" id="ARBA00034808"/>
    </source>
</evidence>
<feature type="domain" description="UvrD-like helicase ATP-binding" evidence="17">
    <location>
        <begin position="24"/>
        <end position="327"/>
    </location>
</feature>
<evidence type="ECO:0000313" key="20">
    <source>
        <dbReference type="Proteomes" id="UP000595895"/>
    </source>
</evidence>
<keyword evidence="10" id="KW-0234">DNA repair</keyword>
<evidence type="ECO:0000256" key="16">
    <source>
        <dbReference type="SAM" id="MobiDB-lite"/>
    </source>
</evidence>
<evidence type="ECO:0000256" key="1">
    <source>
        <dbReference type="ARBA" id="ARBA00009922"/>
    </source>
</evidence>
<dbReference type="InterPro" id="IPR014017">
    <property type="entry name" value="DNA_helicase_UvrD-like_C"/>
</dbReference>
<evidence type="ECO:0000256" key="3">
    <source>
        <dbReference type="ARBA" id="ARBA00022741"/>
    </source>
</evidence>
<comment type="catalytic activity">
    <reaction evidence="12">
        <text>Couples ATP hydrolysis with the unwinding of duplex DNA by translocating in the 3'-5' direction.</text>
        <dbReference type="EC" id="5.6.2.4"/>
    </reaction>
</comment>
<dbReference type="PANTHER" id="PTHR11070:SF59">
    <property type="entry name" value="DNA 3'-5' HELICASE"/>
    <property type="match status" value="1"/>
</dbReference>
<evidence type="ECO:0000256" key="8">
    <source>
        <dbReference type="ARBA" id="ARBA00022840"/>
    </source>
</evidence>
<feature type="binding site" evidence="15">
    <location>
        <begin position="45"/>
        <end position="52"/>
    </location>
    <ligand>
        <name>ATP</name>
        <dbReference type="ChEBI" id="CHEBI:30616"/>
    </ligand>
</feature>
<dbReference type="KEGG" id="awe:JG540_07345"/>
<dbReference type="GO" id="GO:0005829">
    <property type="term" value="C:cytosol"/>
    <property type="evidence" value="ECO:0007669"/>
    <property type="project" value="TreeGrafter"/>
</dbReference>
<evidence type="ECO:0000256" key="10">
    <source>
        <dbReference type="ARBA" id="ARBA00023204"/>
    </source>
</evidence>
<keyword evidence="5 15" id="KW-0378">Hydrolase</keyword>
<evidence type="ECO:0000259" key="17">
    <source>
        <dbReference type="PROSITE" id="PS51198"/>
    </source>
</evidence>
<evidence type="ECO:0000256" key="7">
    <source>
        <dbReference type="ARBA" id="ARBA00022839"/>
    </source>
</evidence>
<evidence type="ECO:0000256" key="11">
    <source>
        <dbReference type="ARBA" id="ARBA00023235"/>
    </source>
</evidence>
<dbReference type="PANTHER" id="PTHR11070">
    <property type="entry name" value="UVRD / RECB / PCRA DNA HELICASE FAMILY MEMBER"/>
    <property type="match status" value="1"/>
</dbReference>
<feature type="region of interest" description="Disordered" evidence="16">
    <location>
        <begin position="1176"/>
        <end position="1200"/>
    </location>
</feature>
<keyword evidence="3 15" id="KW-0547">Nucleotide-binding</keyword>
<dbReference type="AlphaFoldDB" id="A0A7T7M8Y3"/>
<dbReference type="Gene3D" id="1.10.10.160">
    <property type="match status" value="1"/>
</dbReference>
<comment type="similarity">
    <text evidence="1">Belongs to the helicase family. UvrD subfamily.</text>
</comment>
<dbReference type="Pfam" id="PF00580">
    <property type="entry name" value="UvrD-helicase"/>
    <property type="match status" value="1"/>
</dbReference>
<comment type="catalytic activity">
    <reaction evidence="14">
        <text>ATP + H2O = ADP + phosphate + H(+)</text>
        <dbReference type="Rhea" id="RHEA:13065"/>
        <dbReference type="ChEBI" id="CHEBI:15377"/>
        <dbReference type="ChEBI" id="CHEBI:15378"/>
        <dbReference type="ChEBI" id="CHEBI:30616"/>
        <dbReference type="ChEBI" id="CHEBI:43474"/>
        <dbReference type="ChEBI" id="CHEBI:456216"/>
        <dbReference type="EC" id="5.6.2.4"/>
    </reaction>
</comment>
<dbReference type="PROSITE" id="PS51217">
    <property type="entry name" value="UVRD_HELICASE_CTER"/>
    <property type="match status" value="1"/>
</dbReference>
<dbReference type="EC" id="5.6.2.4" evidence="13"/>
<accession>A0A7T7M8Y3</accession>
<dbReference type="GO" id="GO:0005524">
    <property type="term" value="F:ATP binding"/>
    <property type="evidence" value="ECO:0007669"/>
    <property type="project" value="UniProtKB-UniRule"/>
</dbReference>
<sequence>MPSQPASPVVKLLPPLAPVPLPQPDSCGQLVLEAVRGGGNLVVLGAAGTGKTELALHALVEAVGQGRDTVLLAPTRARADRLRQRAAHLLAQAGKGAGEVRVRTPVSLAQSILTTFLTRRPDPLPPPVLLTGTEEDTVLAQMVQAVEWPGLAPEAVGSRALRSELRNVLARAGELGVGAEELRELGQVLQVPVWEPVSALLRTWDAQGRASAARRSQVRKMDSVRLQDRAAEALRDWDREGVLEPRPVPALVLVDDYQDCTAATARLLAQLAQPDTQGHRAQVVVFGDPDVAVETFRGGSPSLLEEARSRRTLAAQLLVLGVRHRGNAALLKVWQDQAARVPVTGSPAYRQASFPDVPDLPAPSRRAGQVRQYLPGVPEVPEVPAVPDRDGQAGLGVALRTGTPSAGSAQDGAPHGVSVLLASSPVQEAAQVARTLRAEHVHHGTSWSSMAVVVRSAKQVRVVAGELRRRGVPLAASQPAVLLRSEPAAAALLDVVQAAVAQQLGQGPGSLPEHAAAMALLGSPLVGLSSLDLRRLRRHLRQGRAAEASPDQYLLETVSSPEAAAGLAQEQVGSPLRHQWALVWRAAQIIAALRRLTGPAAGTLQAGGLGAALVPPEEGAATALAEGGAASSVAGKGPVPSPAGGGAQAGGQPAAAPGPDVEALLWAAWEASGCAARWQATALGLPAPNETVGPAATASAGTPKVWPSPQDGRVDPELQEAAEHDLDVVTTLFKRAEVWAERHPGARAQDFLAEVAAEALPSDSVAPQGIRPEGVQVLTPASAAGGQWELVAVMGLERDAWPDLRLRDSLTRSGLLVDAVTGRLPLGADGTPRSQVDPVLARAQVRGDERRMLLAALTRASRRLLVTAVSDAEHAPSSFLLEIAQAAGTPVLDDDGQPLLQEDVGDLTLRGLVAELRQHLLVGALPEASDTRRARAQAAAQLLAELADQGVTGAAPEQWLGLQGPTSQEPLVAAGQVVQVSPSAVESLTQCPLRWFLQRHGAGDAPSVAQRLGDLVHQLAQEQEEQGLSRDRLLERFETLLPTLGYPATWLGQVAADHAREVVERLATYLESVLEPALVEQEITAELLLEPAAGSPGAPVPVRVSGRIDRLERLPGPSTAPQGKVRLIDLKTGQRVYSEASRHPQLATYRLALEANGYEVDGAALVLLGKEPRKRHGGLPALEPPGAALDPSPDPDSGQDWARELLREAAQAASGPTLLARSGEQCRSCSVKDSCPIQPEGRRTIV</sequence>
<keyword evidence="2" id="KW-0540">Nuclease</keyword>